<keyword evidence="1" id="KW-0812">Transmembrane</keyword>
<feature type="transmembrane region" description="Helical" evidence="1">
    <location>
        <begin position="102"/>
        <end position="118"/>
    </location>
</feature>
<dbReference type="RefSeq" id="WP_063365250.1">
    <property type="nucleotide sequence ID" value="NZ_AQHB01000049.1"/>
</dbReference>
<evidence type="ECO:0000313" key="2">
    <source>
        <dbReference type="EMBL" id="KZN39150.1"/>
    </source>
</evidence>
<evidence type="ECO:0008006" key="4">
    <source>
        <dbReference type="Google" id="ProtNLM"/>
    </source>
</evidence>
<dbReference type="EMBL" id="AUYB01000100">
    <property type="protein sequence ID" value="KZN39150.1"/>
    <property type="molecule type" value="Genomic_DNA"/>
</dbReference>
<keyword evidence="3" id="KW-1185">Reference proteome</keyword>
<feature type="transmembrane region" description="Helical" evidence="1">
    <location>
        <begin position="79"/>
        <end position="95"/>
    </location>
</feature>
<keyword evidence="1" id="KW-0472">Membrane</keyword>
<gene>
    <name evidence="2" type="ORF">N475_15165</name>
</gene>
<sequence>MMRKYSVVINFALFQAAWFAVFFLQEQGMLVVALAISCMVALSPDKKNDCRFVLIGLVVAVSIEAVASGLGIIRYEGGWIPVWLIFLWAALLFSFRESLAKLFVLTLPTRLLLVWLGAPGSYYAGQQVGLLLTIEPVWLFWVSYGGLWFCGFEVLRWLDKHPKIRREIGTSELVRTH</sequence>
<evidence type="ECO:0000256" key="1">
    <source>
        <dbReference type="SAM" id="Phobius"/>
    </source>
</evidence>
<keyword evidence="1" id="KW-1133">Transmembrane helix</keyword>
<dbReference type="PATRIC" id="fig|1365250.3.peg.2264"/>
<accession>A0A166X1X6</accession>
<dbReference type="Pfam" id="PF11086">
    <property type="entry name" value="DUF2878"/>
    <property type="match status" value="1"/>
</dbReference>
<evidence type="ECO:0000313" key="3">
    <source>
        <dbReference type="Proteomes" id="UP000076643"/>
    </source>
</evidence>
<feature type="transmembrane region" description="Helical" evidence="1">
    <location>
        <begin position="52"/>
        <end position="73"/>
    </location>
</feature>
<feature type="transmembrane region" description="Helical" evidence="1">
    <location>
        <begin position="138"/>
        <end position="158"/>
    </location>
</feature>
<protein>
    <recommendedName>
        <fullName evidence="4">DUF2878 domain-containing protein</fullName>
    </recommendedName>
</protein>
<organism evidence="2 3">
    <name type="scientific">Pseudoalteromonas luteoviolacea DSM 6061</name>
    <dbReference type="NCBI Taxonomy" id="1365250"/>
    <lineage>
        <taxon>Bacteria</taxon>
        <taxon>Pseudomonadati</taxon>
        <taxon>Pseudomonadota</taxon>
        <taxon>Gammaproteobacteria</taxon>
        <taxon>Alteromonadales</taxon>
        <taxon>Pseudoalteromonadaceae</taxon>
        <taxon>Pseudoalteromonas</taxon>
    </lineage>
</organism>
<proteinExistence type="predicted"/>
<feature type="transmembrane region" description="Helical" evidence="1">
    <location>
        <begin position="29"/>
        <end position="45"/>
    </location>
</feature>
<dbReference type="AlphaFoldDB" id="A0A166X1X6"/>
<dbReference type="Proteomes" id="UP000076643">
    <property type="component" value="Unassembled WGS sequence"/>
</dbReference>
<comment type="caution">
    <text evidence="2">The sequence shown here is derived from an EMBL/GenBank/DDBJ whole genome shotgun (WGS) entry which is preliminary data.</text>
</comment>
<reference evidence="2 3" key="1">
    <citation type="submission" date="2013-07" db="EMBL/GenBank/DDBJ databases">
        <title>Comparative Genomic and Metabolomic Analysis of Twelve Strains of Pseudoalteromonas luteoviolacea.</title>
        <authorList>
            <person name="Vynne N.G."/>
            <person name="Mansson M."/>
            <person name="Gram L."/>
        </authorList>
    </citation>
    <scope>NUCLEOTIDE SEQUENCE [LARGE SCALE GENOMIC DNA]</scope>
    <source>
        <strain evidence="2 3">DSM 6061</strain>
    </source>
</reference>
<name>A0A166X1X6_9GAMM</name>
<feature type="transmembrane region" description="Helical" evidence="1">
    <location>
        <begin position="7"/>
        <end position="23"/>
    </location>
</feature>
<dbReference type="InterPro" id="IPR021306">
    <property type="entry name" value="DUF2878"/>
</dbReference>